<evidence type="ECO:0000313" key="2">
    <source>
        <dbReference type="EMBL" id="MBD1383943.1"/>
    </source>
</evidence>
<evidence type="ECO:0000313" key="3">
    <source>
        <dbReference type="Proteomes" id="UP000618754"/>
    </source>
</evidence>
<organism evidence="2 3">
    <name type="scientific">Mucilaginibacter rigui</name>
    <dbReference type="NCBI Taxonomy" id="534635"/>
    <lineage>
        <taxon>Bacteria</taxon>
        <taxon>Pseudomonadati</taxon>
        <taxon>Bacteroidota</taxon>
        <taxon>Sphingobacteriia</taxon>
        <taxon>Sphingobacteriales</taxon>
        <taxon>Sphingobacteriaceae</taxon>
        <taxon>Mucilaginibacter</taxon>
    </lineage>
</organism>
<dbReference type="Gene3D" id="2.60.40.1190">
    <property type="match status" value="1"/>
</dbReference>
<reference evidence="2 3" key="1">
    <citation type="submission" date="2020-09" db="EMBL/GenBank/DDBJ databases">
        <title>Novel species of Mucilaginibacter isolated from a glacier on the Tibetan Plateau.</title>
        <authorList>
            <person name="Liu Q."/>
            <person name="Xin Y.-H."/>
        </authorList>
    </citation>
    <scope>NUCLEOTIDE SEQUENCE [LARGE SCALE GENOMIC DNA]</scope>
    <source>
        <strain evidence="2 3">CGMCC 1.13878</strain>
    </source>
</reference>
<accession>A0ABR7X019</accession>
<sequence length="709" mass="80240">MLGGAVFAQKKNANYKYHIRRAASHIKIDGLLDEADWLSADTAAHFFMVLPMDTSFAKLRTVVRMAYDNDNFYISAVCYTPTSGYMVESLKRDFSFLKNDNFIFFMDPFDARTDGFSFGANAAGAQWDGTMYEGGKVDLSWDNKWFSSVKNYPDKWVFEAAIPFKSIRYKKGIKEWGINFSRNDLVTTEKSSWAPVPRQFPTASLAYTGTIIWDEAPPVATHNISVIPYALGGITKDFENHKDAVYRKEIGGDVKVGLTSSLNLDMTVNPDFSQVDVDQQVINLNRYELFFPEKRQFFLENGDLFANFGYADIRPFFSRRVGLNAPIRAGARLTGKIDKNWRIGVMDIQTGQSSSDNLPGQNFGIVTLQRRVFSRSNIGFMFVNRDGTGSAPAPGSTAAAYNRNVGAEFNLASSNNLLTGKFLALKSFSPGVQGHDFVGAANLQYLSKYWTFSMQQQYVGENYKAEAGYVPRTGYNKLNPLIQHNFFPKSGSILSHGIQASGIYFFDERFRSTDNETILSYLITFRSRATLTVSGLDDYVKLLRPFDPTNTGKPMLPTGFANHWNTIDVQFASKPQSVFTYLVEGAHGGYYDGGNKNTLIGQVGYRFQPYVNLILNASFNDLHLPAPYGRNKFWLIGPRADVTFTNTLYFTTYVQYNEQARNMNINSRLQWRYKPASDLFIVYGDNSIPSPFTVKNRQLTIKWTYWWNI</sequence>
<evidence type="ECO:0000259" key="1">
    <source>
        <dbReference type="Pfam" id="PF19313"/>
    </source>
</evidence>
<feature type="domain" description="DUF5916" evidence="1">
    <location>
        <begin position="224"/>
        <end position="324"/>
    </location>
</feature>
<dbReference type="SUPFAM" id="SSF49344">
    <property type="entry name" value="CBD9-like"/>
    <property type="match status" value="1"/>
</dbReference>
<dbReference type="EMBL" id="JACWMW010000001">
    <property type="protein sequence ID" value="MBD1383943.1"/>
    <property type="molecule type" value="Genomic_DNA"/>
</dbReference>
<name>A0ABR7X019_9SPHI</name>
<gene>
    <name evidence="2" type="ORF">IDJ75_01525</name>
</gene>
<dbReference type="InterPro" id="IPR045670">
    <property type="entry name" value="DUF5916"/>
</dbReference>
<protein>
    <submittedName>
        <fullName evidence="2">Carbohydrate binding family 9 domain-containing protein</fullName>
    </submittedName>
</protein>
<dbReference type="Pfam" id="PF19313">
    <property type="entry name" value="DUF5916"/>
    <property type="match status" value="1"/>
</dbReference>
<keyword evidence="3" id="KW-1185">Reference proteome</keyword>
<proteinExistence type="predicted"/>
<dbReference type="Proteomes" id="UP000618754">
    <property type="component" value="Unassembled WGS sequence"/>
</dbReference>
<comment type="caution">
    <text evidence="2">The sequence shown here is derived from an EMBL/GenBank/DDBJ whole genome shotgun (WGS) entry which is preliminary data.</text>
</comment>
<dbReference type="CDD" id="cd09618">
    <property type="entry name" value="CBM9_like_2"/>
    <property type="match status" value="1"/>
</dbReference>